<proteinExistence type="predicted"/>
<protein>
    <submittedName>
        <fullName evidence="3">Uncharacterized protein LOC105161154 isoform X1</fullName>
    </submittedName>
</protein>
<name>A0A6I9T2C6_SESIN</name>
<dbReference type="OrthoDB" id="1883212at2759"/>
<dbReference type="PROSITE" id="PS51038">
    <property type="entry name" value="BAH"/>
    <property type="match status" value="1"/>
</dbReference>
<dbReference type="GO" id="GO:0003682">
    <property type="term" value="F:chromatin binding"/>
    <property type="evidence" value="ECO:0007669"/>
    <property type="project" value="InterPro"/>
</dbReference>
<dbReference type="InParanoid" id="A0A6I9T2C6"/>
<dbReference type="Gene3D" id="2.30.30.490">
    <property type="match status" value="1"/>
</dbReference>
<evidence type="ECO:0000259" key="1">
    <source>
        <dbReference type="PROSITE" id="PS51038"/>
    </source>
</evidence>
<accession>A0A6I9T2C6</accession>
<dbReference type="GeneID" id="105161154"/>
<gene>
    <name evidence="3" type="primary">LOC105161154</name>
</gene>
<evidence type="ECO:0000313" key="2">
    <source>
        <dbReference type="Proteomes" id="UP000504604"/>
    </source>
</evidence>
<dbReference type="InterPro" id="IPR008395">
    <property type="entry name" value="Agenet-like_dom"/>
</dbReference>
<dbReference type="PANTHER" id="PTHR31917">
    <property type="entry name" value="AGENET DOMAIN-CONTAINING PROTEIN-RELATED"/>
    <property type="match status" value="1"/>
</dbReference>
<organism evidence="2 3">
    <name type="scientific">Sesamum indicum</name>
    <name type="common">Oriental sesame</name>
    <name type="synonym">Sesamum orientale</name>
    <dbReference type="NCBI Taxonomy" id="4182"/>
    <lineage>
        <taxon>Eukaryota</taxon>
        <taxon>Viridiplantae</taxon>
        <taxon>Streptophyta</taxon>
        <taxon>Embryophyta</taxon>
        <taxon>Tracheophyta</taxon>
        <taxon>Spermatophyta</taxon>
        <taxon>Magnoliopsida</taxon>
        <taxon>eudicotyledons</taxon>
        <taxon>Gunneridae</taxon>
        <taxon>Pentapetalae</taxon>
        <taxon>asterids</taxon>
        <taxon>lamiids</taxon>
        <taxon>Lamiales</taxon>
        <taxon>Pedaliaceae</taxon>
        <taxon>Sesamum</taxon>
    </lineage>
</organism>
<keyword evidence="2" id="KW-1185">Reference proteome</keyword>
<reference evidence="3" key="2">
    <citation type="submission" date="2025-08" db="UniProtKB">
        <authorList>
            <consortium name="RefSeq"/>
        </authorList>
    </citation>
    <scope>IDENTIFICATION</scope>
</reference>
<dbReference type="Pfam" id="PF05641">
    <property type="entry name" value="Agenet"/>
    <property type="match status" value="1"/>
</dbReference>
<dbReference type="InterPro" id="IPR043151">
    <property type="entry name" value="BAH_sf"/>
</dbReference>
<feature type="domain" description="BAH" evidence="1">
    <location>
        <begin position="153"/>
        <end position="270"/>
    </location>
</feature>
<dbReference type="RefSeq" id="XP_011077062.1">
    <property type="nucleotide sequence ID" value="XM_011078760.2"/>
</dbReference>
<sequence length="678" mass="77123">MGAMANSSTASYVGWEEVVVSSEKGRRKVHYYLKRCGGGRDLVVVGKEKSARHMSYHYAIKDNKSLLPILNRSFRLKLRSRREVIDWLSSILSGEQPNGSPRQFQGGMESELDADFIKPQKLEQSRSEFTWLGSSWFSRKRRAHYQSFRRNGAVISVQDFVYVLAEEGKRLVAYLDDMYEDTRGNKMVVVRWFHKIDEVGFVLPRKYNDREIFFSLCLQDLSIECIDGLATVLSPEHYEKFSDEAARMGLMPYVCYRQFDNDDVRPFDITRIKGYWKQEILRSRASLRELSGDDLKLRGSIGDAVGDRPNKRIRWSKDCDAYLNSPDKKETIGTSLQFCSGSSLESKGVLKVGSLKEGCSYLSSSGTDNTTPPKTGCHLTVGSQVEVLSQDSGIRGCWFRASIIKKHKDKVKVRYRDLKDPVDDSKNLEEWIMASRLVTPDALGIRLSGRTIVRPTPLSDVSRVVGVLNVGSVVDAWWHDGWWEGIVVKKESEDRLHIYFPEEKQKIIFGPCDLRRSKEWFASGWQNIKERPDLASAFSGINRISDIDHDVAPFDNKDLAGRIQNDALPQTPIKIGDSVADNVGKMPIECQAVRDLSKDYLLARLRWKSSGKRRRCRSPVHKVHFGTNGSNFETGLQTFKKFFASSSLKFDPDYCKYASDSHFSSSVVPPLTNLVMSR</sequence>
<dbReference type="PANTHER" id="PTHR31917:SF58">
    <property type="entry name" value="AGENET AND BROMO-ADJACENT HOMOLOGY (BAH) DOMAIN-CONTAINING PROTEIN"/>
    <property type="match status" value="1"/>
</dbReference>
<dbReference type="InterPro" id="IPR001025">
    <property type="entry name" value="BAH_dom"/>
</dbReference>
<dbReference type="SMART" id="SM00439">
    <property type="entry name" value="BAH"/>
    <property type="match status" value="1"/>
</dbReference>
<dbReference type="FunCoup" id="A0A6I9T2C6">
    <property type="interactions" value="1548"/>
</dbReference>
<dbReference type="SMART" id="SM00743">
    <property type="entry name" value="Agenet"/>
    <property type="match status" value="2"/>
</dbReference>
<dbReference type="InterPro" id="IPR014002">
    <property type="entry name" value="Agenet_dom_plant"/>
</dbReference>
<dbReference type="AlphaFoldDB" id="A0A6I9T2C6"/>
<dbReference type="CDD" id="cd20405">
    <property type="entry name" value="Tudor_Agenet_AtDUF_rpt1_3"/>
    <property type="match status" value="1"/>
</dbReference>
<dbReference type="Pfam" id="PF01426">
    <property type="entry name" value="BAH"/>
    <property type="match status" value="1"/>
</dbReference>
<dbReference type="KEGG" id="sind:105161154"/>
<dbReference type="Proteomes" id="UP000504604">
    <property type="component" value="Linkage group LG1"/>
</dbReference>
<reference evidence="2" key="1">
    <citation type="submission" date="2024-10" db="UniProtKB">
        <authorList>
            <consortium name="RefSeq"/>
        </authorList>
    </citation>
    <scope>NUCLEOTIDE SEQUENCE [LARGE SCALE GENOMIC DNA]</scope>
    <source>
        <strain evidence="2">cv. Zhongzhi No. 13</strain>
    </source>
</reference>
<evidence type="ECO:0000313" key="3">
    <source>
        <dbReference type="RefSeq" id="XP_011077062.1"/>
    </source>
</evidence>